<evidence type="ECO:0000256" key="5">
    <source>
        <dbReference type="ARBA" id="ARBA00023239"/>
    </source>
</evidence>
<keyword evidence="5 6" id="KW-0456">Lyase</keyword>
<dbReference type="OrthoDB" id="9803748at2"/>
<dbReference type="Proteomes" id="UP000183253">
    <property type="component" value="Unassembled WGS sequence"/>
</dbReference>
<evidence type="ECO:0000256" key="1">
    <source>
        <dbReference type="ARBA" id="ARBA00001353"/>
    </source>
</evidence>
<feature type="domain" description="Dihydroneopterin aldolase/epimerase" evidence="7">
    <location>
        <begin position="5"/>
        <end position="117"/>
    </location>
</feature>
<dbReference type="UniPathway" id="UPA00077">
    <property type="reaction ID" value="UER00154"/>
</dbReference>
<organism evidence="8 9">
    <name type="scientific">Alistipes timonensis JC136</name>
    <dbReference type="NCBI Taxonomy" id="1033731"/>
    <lineage>
        <taxon>Bacteria</taxon>
        <taxon>Pseudomonadati</taxon>
        <taxon>Bacteroidota</taxon>
        <taxon>Bacteroidia</taxon>
        <taxon>Bacteroidales</taxon>
        <taxon>Rikenellaceae</taxon>
        <taxon>Alistipes</taxon>
    </lineage>
</organism>
<proteinExistence type="inferred from homology"/>
<comment type="catalytic activity">
    <reaction evidence="1 6">
        <text>7,8-dihydroneopterin = 6-hydroxymethyl-7,8-dihydropterin + glycolaldehyde</text>
        <dbReference type="Rhea" id="RHEA:10540"/>
        <dbReference type="ChEBI" id="CHEBI:17001"/>
        <dbReference type="ChEBI" id="CHEBI:17071"/>
        <dbReference type="ChEBI" id="CHEBI:44841"/>
        <dbReference type="EC" id="4.1.2.25"/>
    </reaction>
</comment>
<evidence type="ECO:0000256" key="2">
    <source>
        <dbReference type="ARBA" id="ARBA00005013"/>
    </source>
</evidence>
<evidence type="ECO:0000313" key="9">
    <source>
        <dbReference type="Proteomes" id="UP000183253"/>
    </source>
</evidence>
<evidence type="ECO:0000256" key="6">
    <source>
        <dbReference type="RuleBase" id="RU362079"/>
    </source>
</evidence>
<dbReference type="EMBL" id="FNRI01000007">
    <property type="protein sequence ID" value="SEA83655.1"/>
    <property type="molecule type" value="Genomic_DNA"/>
</dbReference>
<dbReference type="Gene3D" id="3.30.1130.10">
    <property type="match status" value="1"/>
</dbReference>
<dbReference type="GO" id="GO:0005737">
    <property type="term" value="C:cytoplasm"/>
    <property type="evidence" value="ECO:0007669"/>
    <property type="project" value="TreeGrafter"/>
</dbReference>
<name>A0A1H4EF21_9BACT</name>
<comment type="similarity">
    <text evidence="3 6">Belongs to the DHNA family.</text>
</comment>
<dbReference type="GO" id="GO:0046656">
    <property type="term" value="P:folic acid biosynthetic process"/>
    <property type="evidence" value="ECO:0007669"/>
    <property type="project" value="UniProtKB-UniRule"/>
</dbReference>
<dbReference type="AlphaFoldDB" id="A0A1H4EF21"/>
<dbReference type="InterPro" id="IPR006156">
    <property type="entry name" value="Dihydroneopterin_aldolase"/>
</dbReference>
<dbReference type="SUPFAM" id="SSF55620">
    <property type="entry name" value="Tetrahydrobiopterin biosynthesis enzymes-like"/>
    <property type="match status" value="1"/>
</dbReference>
<keyword evidence="9" id="KW-1185">Reference proteome</keyword>
<dbReference type="PANTHER" id="PTHR42844">
    <property type="entry name" value="DIHYDRONEOPTERIN ALDOLASE 1-RELATED"/>
    <property type="match status" value="1"/>
</dbReference>
<dbReference type="NCBIfam" id="TIGR00526">
    <property type="entry name" value="folB_dom"/>
    <property type="match status" value="1"/>
</dbReference>
<dbReference type="PANTHER" id="PTHR42844:SF1">
    <property type="entry name" value="DIHYDRONEOPTERIN ALDOLASE 1-RELATED"/>
    <property type="match status" value="1"/>
</dbReference>
<keyword evidence="4 6" id="KW-0289">Folate biosynthesis</keyword>
<dbReference type="SMART" id="SM00905">
    <property type="entry name" value="FolB"/>
    <property type="match status" value="1"/>
</dbReference>
<gene>
    <name evidence="8" type="ORF">SAMN05444145_10769</name>
</gene>
<comment type="pathway">
    <text evidence="2 6">Cofactor biosynthesis; tetrahydrofolate biosynthesis; 2-amino-4-hydroxy-6-hydroxymethyl-7,8-dihydropteridine diphosphate from 7,8-dihydroneopterin triphosphate: step 3/4.</text>
</comment>
<protein>
    <recommendedName>
        <fullName evidence="6">7,8-dihydroneopterin aldolase</fullName>
        <ecNumber evidence="6">4.1.2.25</ecNumber>
    </recommendedName>
</protein>
<evidence type="ECO:0000256" key="3">
    <source>
        <dbReference type="ARBA" id="ARBA00005708"/>
    </source>
</evidence>
<dbReference type="NCBIfam" id="TIGR00525">
    <property type="entry name" value="folB"/>
    <property type="match status" value="1"/>
</dbReference>
<dbReference type="STRING" id="1033731.SAMN05444145_10769"/>
<dbReference type="RefSeq" id="WP_010265270.1">
    <property type="nucleotide sequence ID" value="NZ_CAEG01000016.1"/>
</dbReference>
<sequence>MEYRIVLQRMEFRALHGCYELERKVGNRFTVDLEITAELGDVAAEDNVEKAVNYLTVYEVVSLQMRITQHTIERVAMNIIEAVYASFRQVRHVKCTVSKLAPPLGGKLERVSVVLEK</sequence>
<comment type="function">
    <text evidence="6">Catalyzes the conversion of 7,8-dihydroneopterin to 6-hydroxymethyl-7,8-dihydropterin.</text>
</comment>
<dbReference type="Pfam" id="PF02152">
    <property type="entry name" value="FolB"/>
    <property type="match status" value="1"/>
</dbReference>
<dbReference type="InterPro" id="IPR006157">
    <property type="entry name" value="FolB_dom"/>
</dbReference>
<dbReference type="GO" id="GO:0004150">
    <property type="term" value="F:dihydroneopterin aldolase activity"/>
    <property type="evidence" value="ECO:0007669"/>
    <property type="project" value="UniProtKB-UniRule"/>
</dbReference>
<dbReference type="InterPro" id="IPR043133">
    <property type="entry name" value="GTP-CH-I_C/QueF"/>
</dbReference>
<dbReference type="GO" id="GO:0046654">
    <property type="term" value="P:tetrahydrofolate biosynthetic process"/>
    <property type="evidence" value="ECO:0007669"/>
    <property type="project" value="UniProtKB-UniRule"/>
</dbReference>
<evidence type="ECO:0000313" key="8">
    <source>
        <dbReference type="EMBL" id="SEA83655.1"/>
    </source>
</evidence>
<evidence type="ECO:0000256" key="4">
    <source>
        <dbReference type="ARBA" id="ARBA00022909"/>
    </source>
</evidence>
<accession>A0A1H4EF21</accession>
<evidence type="ECO:0000259" key="7">
    <source>
        <dbReference type="SMART" id="SM00905"/>
    </source>
</evidence>
<reference evidence="8 9" key="1">
    <citation type="submission" date="2016-10" db="EMBL/GenBank/DDBJ databases">
        <authorList>
            <person name="de Groot N.N."/>
        </authorList>
    </citation>
    <scope>NUCLEOTIDE SEQUENCE [LARGE SCALE GENOMIC DNA]</scope>
    <source>
        <strain evidence="8 9">DSM 25383</strain>
    </source>
</reference>
<dbReference type="EC" id="4.1.2.25" evidence="6"/>